<keyword evidence="1" id="KW-1133">Transmembrane helix</keyword>
<feature type="transmembrane region" description="Helical" evidence="1">
    <location>
        <begin position="52"/>
        <end position="71"/>
    </location>
</feature>
<dbReference type="Gramene" id="KCW79021">
    <property type="protein sequence ID" value="KCW79021"/>
    <property type="gene ID" value="EUGRSUZ_C00444"/>
</dbReference>
<protein>
    <submittedName>
        <fullName evidence="2">Uncharacterized protein</fullName>
    </submittedName>
</protein>
<reference evidence="2" key="1">
    <citation type="submission" date="2013-07" db="EMBL/GenBank/DDBJ databases">
        <title>The genome of Eucalyptus grandis.</title>
        <authorList>
            <person name="Schmutz J."/>
            <person name="Hayes R."/>
            <person name="Myburg A."/>
            <person name="Tuskan G."/>
            <person name="Grattapaglia D."/>
            <person name="Rokhsar D.S."/>
        </authorList>
    </citation>
    <scope>NUCLEOTIDE SEQUENCE</scope>
    <source>
        <tissue evidence="2">Leaf extractions</tissue>
    </source>
</reference>
<dbReference type="InParanoid" id="A0A059CLI6"/>
<keyword evidence="1" id="KW-0812">Transmembrane</keyword>
<organism evidence="2">
    <name type="scientific">Eucalyptus grandis</name>
    <name type="common">Flooded gum</name>
    <dbReference type="NCBI Taxonomy" id="71139"/>
    <lineage>
        <taxon>Eukaryota</taxon>
        <taxon>Viridiplantae</taxon>
        <taxon>Streptophyta</taxon>
        <taxon>Embryophyta</taxon>
        <taxon>Tracheophyta</taxon>
        <taxon>Spermatophyta</taxon>
        <taxon>Magnoliopsida</taxon>
        <taxon>eudicotyledons</taxon>
        <taxon>Gunneridae</taxon>
        <taxon>Pentapetalae</taxon>
        <taxon>rosids</taxon>
        <taxon>malvids</taxon>
        <taxon>Myrtales</taxon>
        <taxon>Myrtaceae</taxon>
        <taxon>Myrtoideae</taxon>
        <taxon>Eucalypteae</taxon>
        <taxon>Eucalyptus</taxon>
    </lineage>
</organism>
<dbReference type="EMBL" id="KK198755">
    <property type="protein sequence ID" value="KCW79021.1"/>
    <property type="molecule type" value="Genomic_DNA"/>
</dbReference>
<proteinExistence type="predicted"/>
<keyword evidence="1" id="KW-0472">Membrane</keyword>
<name>A0A059CLI6_EUCGR</name>
<accession>A0A059CLI6</accession>
<evidence type="ECO:0000313" key="2">
    <source>
        <dbReference type="EMBL" id="KCW79021.1"/>
    </source>
</evidence>
<dbReference type="AlphaFoldDB" id="A0A059CLI6"/>
<evidence type="ECO:0000256" key="1">
    <source>
        <dbReference type="SAM" id="Phobius"/>
    </source>
</evidence>
<sequence>MTMASPLVHQLFFAKHPLLPCESRLQPRPQFSSVRSPSFSVRASSVLAVEQVHFPIVTPSFSFLFLFFFILPPGYNGVHTKHYSLGC</sequence>
<gene>
    <name evidence="2" type="ORF">EUGRSUZ_C00444</name>
</gene>